<dbReference type="Proteomes" id="UP000229401">
    <property type="component" value="Unassembled WGS sequence"/>
</dbReference>
<gene>
    <name evidence="3" type="ORF">COY87_03045</name>
</gene>
<dbReference type="Gene3D" id="3.90.550.10">
    <property type="entry name" value="Spore Coat Polysaccharide Biosynthesis Protein SpsA, Chain A"/>
    <property type="match status" value="1"/>
</dbReference>
<dbReference type="InterPro" id="IPR001173">
    <property type="entry name" value="Glyco_trans_2-like"/>
</dbReference>
<feature type="domain" description="Glycosyltransferase 2-like" evidence="2">
    <location>
        <begin position="5"/>
        <end position="133"/>
    </location>
</feature>
<dbReference type="AlphaFoldDB" id="A0A2M7QI92"/>
<accession>A0A2M7QI92</accession>
<name>A0A2M7QI92_9BACT</name>
<keyword evidence="1" id="KW-0472">Membrane</keyword>
<keyword evidence="1" id="KW-0812">Transmembrane</keyword>
<evidence type="ECO:0000256" key="1">
    <source>
        <dbReference type="SAM" id="Phobius"/>
    </source>
</evidence>
<protein>
    <recommendedName>
        <fullName evidence="2">Glycosyltransferase 2-like domain-containing protein</fullName>
    </recommendedName>
</protein>
<dbReference type="PANTHER" id="PTHR43630:SF2">
    <property type="entry name" value="GLYCOSYLTRANSFERASE"/>
    <property type="match status" value="1"/>
</dbReference>
<dbReference type="InterPro" id="IPR029044">
    <property type="entry name" value="Nucleotide-diphossugar_trans"/>
</dbReference>
<sequence>MNKISVIILTKNEEKNIERALKSVQFCDEIIVVNDESTDGTINKILDFKFKTLNKSKIILLKKELKENFAEQRNWAMTKAKNEWILFLDADEEISLQLKNEIVEMVTTNSKKAYSLRRRDYFWGNELKYGEIKEANKKGIIRLIKKGIGKWVGTVHEEFIPNTIGMVGRVKGYINHYPHQTISEFISDINIYSTIRAKELYKNKVHSNIIQILFYPFGKFIYTYFFKLGFLDGAAGFAYAFIMSFHSFLVRTKLFQIQNTNENRL</sequence>
<keyword evidence="1" id="KW-1133">Transmembrane helix</keyword>
<reference evidence="4" key="1">
    <citation type="submission" date="2017-09" db="EMBL/GenBank/DDBJ databases">
        <title>Depth-based differentiation of microbial function through sediment-hosted aquifers and enrichment of novel symbionts in the deep terrestrial subsurface.</title>
        <authorList>
            <person name="Probst A.J."/>
            <person name="Ladd B."/>
            <person name="Jarett J.K."/>
            <person name="Geller-Mcgrath D.E."/>
            <person name="Sieber C.M.K."/>
            <person name="Emerson J.B."/>
            <person name="Anantharaman K."/>
            <person name="Thomas B.C."/>
            <person name="Malmstrom R."/>
            <person name="Stieglmeier M."/>
            <person name="Klingl A."/>
            <person name="Woyke T."/>
            <person name="Ryan C.M."/>
            <person name="Banfield J.F."/>
        </authorList>
    </citation>
    <scope>NUCLEOTIDE SEQUENCE [LARGE SCALE GENOMIC DNA]</scope>
</reference>
<organism evidence="3 4">
    <name type="scientific">Candidatus Roizmanbacteria bacterium CG_4_10_14_0_8_um_filter_33_9</name>
    <dbReference type="NCBI Taxonomy" id="1974826"/>
    <lineage>
        <taxon>Bacteria</taxon>
        <taxon>Candidatus Roizmaniibacteriota</taxon>
    </lineage>
</organism>
<feature type="transmembrane region" description="Helical" evidence="1">
    <location>
        <begin position="231"/>
        <end position="250"/>
    </location>
</feature>
<dbReference type="Pfam" id="PF00535">
    <property type="entry name" value="Glycos_transf_2"/>
    <property type="match status" value="1"/>
</dbReference>
<comment type="caution">
    <text evidence="3">The sequence shown here is derived from an EMBL/GenBank/DDBJ whole genome shotgun (WGS) entry which is preliminary data.</text>
</comment>
<dbReference type="EMBL" id="PFLI01000103">
    <property type="protein sequence ID" value="PIY72047.1"/>
    <property type="molecule type" value="Genomic_DNA"/>
</dbReference>
<evidence type="ECO:0000259" key="2">
    <source>
        <dbReference type="Pfam" id="PF00535"/>
    </source>
</evidence>
<evidence type="ECO:0000313" key="3">
    <source>
        <dbReference type="EMBL" id="PIY72047.1"/>
    </source>
</evidence>
<dbReference type="PANTHER" id="PTHR43630">
    <property type="entry name" value="POLY-BETA-1,6-N-ACETYL-D-GLUCOSAMINE SYNTHASE"/>
    <property type="match status" value="1"/>
</dbReference>
<dbReference type="SUPFAM" id="SSF53448">
    <property type="entry name" value="Nucleotide-diphospho-sugar transferases"/>
    <property type="match status" value="1"/>
</dbReference>
<evidence type="ECO:0000313" key="4">
    <source>
        <dbReference type="Proteomes" id="UP000229401"/>
    </source>
</evidence>
<proteinExistence type="predicted"/>
<dbReference type="CDD" id="cd02511">
    <property type="entry name" value="Beta4Glucosyltransferase"/>
    <property type="match status" value="1"/>
</dbReference>